<keyword evidence="7" id="KW-1185">Reference proteome</keyword>
<evidence type="ECO:0000256" key="4">
    <source>
        <dbReference type="ARBA" id="ARBA00023242"/>
    </source>
</evidence>
<accession>A0A8T3AJ41</accession>
<gene>
    <name evidence="6" type="ORF">KFK09_022435</name>
</gene>
<keyword evidence="4" id="KW-0539">Nucleus</keyword>
<keyword evidence="3" id="KW-0804">Transcription</keyword>
<evidence type="ECO:0000313" key="6">
    <source>
        <dbReference type="EMBL" id="KAI0496128.1"/>
    </source>
</evidence>
<organism evidence="6 7">
    <name type="scientific">Dendrobium nobile</name>
    <name type="common">Orchid</name>
    <dbReference type="NCBI Taxonomy" id="94219"/>
    <lineage>
        <taxon>Eukaryota</taxon>
        <taxon>Viridiplantae</taxon>
        <taxon>Streptophyta</taxon>
        <taxon>Embryophyta</taxon>
        <taxon>Tracheophyta</taxon>
        <taxon>Spermatophyta</taxon>
        <taxon>Magnoliopsida</taxon>
        <taxon>Liliopsida</taxon>
        <taxon>Asparagales</taxon>
        <taxon>Orchidaceae</taxon>
        <taxon>Epidendroideae</taxon>
        <taxon>Malaxideae</taxon>
        <taxon>Dendrobiinae</taxon>
        <taxon>Dendrobium</taxon>
    </lineage>
</organism>
<proteinExistence type="predicted"/>
<dbReference type="InterPro" id="IPR003441">
    <property type="entry name" value="NAC-dom"/>
</dbReference>
<feature type="domain" description="NAC" evidence="5">
    <location>
        <begin position="10"/>
        <end position="163"/>
    </location>
</feature>
<name>A0A8T3AJ41_DENNO</name>
<dbReference type="Proteomes" id="UP000829196">
    <property type="component" value="Unassembled WGS sequence"/>
</dbReference>
<dbReference type="InterPro" id="IPR036093">
    <property type="entry name" value="NAC_dom_sf"/>
</dbReference>
<evidence type="ECO:0000256" key="1">
    <source>
        <dbReference type="ARBA" id="ARBA00023015"/>
    </source>
</evidence>
<dbReference type="AlphaFoldDB" id="A0A8T3AJ41"/>
<dbReference type="SMR" id="A0A8T3AJ41"/>
<dbReference type="EMBL" id="JAGYWB010000016">
    <property type="protein sequence ID" value="KAI0496128.1"/>
    <property type="molecule type" value="Genomic_DNA"/>
</dbReference>
<dbReference type="GO" id="GO:0003677">
    <property type="term" value="F:DNA binding"/>
    <property type="evidence" value="ECO:0007669"/>
    <property type="project" value="UniProtKB-KW"/>
</dbReference>
<dbReference type="GO" id="GO:0006355">
    <property type="term" value="P:regulation of DNA-templated transcription"/>
    <property type="evidence" value="ECO:0007669"/>
    <property type="project" value="InterPro"/>
</dbReference>
<dbReference type="Pfam" id="PF02365">
    <property type="entry name" value="NAM"/>
    <property type="match status" value="1"/>
</dbReference>
<evidence type="ECO:0000256" key="2">
    <source>
        <dbReference type="ARBA" id="ARBA00023125"/>
    </source>
</evidence>
<keyword evidence="2" id="KW-0238">DNA-binding</keyword>
<keyword evidence="1" id="KW-0805">Transcription regulation</keyword>
<evidence type="ECO:0000259" key="5">
    <source>
        <dbReference type="PROSITE" id="PS51005"/>
    </source>
</evidence>
<dbReference type="OrthoDB" id="1877845at2759"/>
<dbReference type="PANTHER" id="PTHR31744">
    <property type="entry name" value="PROTEIN CUP-SHAPED COTYLEDON 2-RELATED"/>
    <property type="match status" value="1"/>
</dbReference>
<evidence type="ECO:0000313" key="7">
    <source>
        <dbReference type="Proteomes" id="UP000829196"/>
    </source>
</evidence>
<evidence type="ECO:0000256" key="3">
    <source>
        <dbReference type="ARBA" id="ARBA00023163"/>
    </source>
</evidence>
<protein>
    <recommendedName>
        <fullName evidence="5">NAC domain-containing protein</fullName>
    </recommendedName>
</protein>
<dbReference type="Gene3D" id="2.170.150.80">
    <property type="entry name" value="NAC domain"/>
    <property type="match status" value="1"/>
</dbReference>
<sequence length="198" mass="22459">MGEDAGAGNLPPGFRFFPSDEELVRHFLRQKASMLPCHPDIIPTLDLLHFDPWDFHCKALKGGKYWYFFSHRTENRATPNGYWKQVGVDEFVKDVGMKKTLVFYVGDASGGMKTNWIMHEFCLLDCEASSSSRSNGRKLSRKKGQAKAGAANYRWVVCRVCESGHSVQPCSQDEAMELSCLDEIFLSFDDYDEVSLPK</sequence>
<dbReference type="SUPFAM" id="SSF101941">
    <property type="entry name" value="NAC domain"/>
    <property type="match status" value="1"/>
</dbReference>
<comment type="caution">
    <text evidence="6">The sequence shown here is derived from an EMBL/GenBank/DDBJ whole genome shotgun (WGS) entry which is preliminary data.</text>
</comment>
<dbReference type="PROSITE" id="PS51005">
    <property type="entry name" value="NAC"/>
    <property type="match status" value="1"/>
</dbReference>
<reference evidence="6" key="1">
    <citation type="journal article" date="2022" name="Front. Genet.">
        <title>Chromosome-Scale Assembly of the Dendrobium nobile Genome Provides Insights Into the Molecular Mechanism of the Biosynthesis of the Medicinal Active Ingredient of Dendrobium.</title>
        <authorList>
            <person name="Xu Q."/>
            <person name="Niu S.-C."/>
            <person name="Li K.-L."/>
            <person name="Zheng P.-J."/>
            <person name="Zhang X.-J."/>
            <person name="Jia Y."/>
            <person name="Liu Y."/>
            <person name="Niu Y.-X."/>
            <person name="Yu L.-H."/>
            <person name="Chen D.-F."/>
            <person name="Zhang G.-Q."/>
        </authorList>
    </citation>
    <scope>NUCLEOTIDE SEQUENCE</scope>
    <source>
        <tissue evidence="6">Leaf</tissue>
    </source>
</reference>